<accession>A0A845S8A6</accession>
<feature type="domain" description="Response regulatory" evidence="3">
    <location>
        <begin position="4"/>
        <end position="84"/>
    </location>
</feature>
<name>A0A845S8A6_9PROT</name>
<dbReference type="GO" id="GO:0000160">
    <property type="term" value="P:phosphorelay signal transduction system"/>
    <property type="evidence" value="ECO:0007669"/>
    <property type="project" value="InterPro"/>
</dbReference>
<dbReference type="EMBL" id="RGGN01000031">
    <property type="protein sequence ID" value="NCU62752.1"/>
    <property type="molecule type" value="Genomic_DNA"/>
</dbReference>
<gene>
    <name evidence="4" type="ORF">EBV78_01460</name>
</gene>
<dbReference type="Gene3D" id="3.40.50.2300">
    <property type="match status" value="1"/>
</dbReference>
<keyword evidence="1 2" id="KW-0597">Phosphoprotein</keyword>
<evidence type="ECO:0000313" key="5">
    <source>
        <dbReference type="Proteomes" id="UP000572953"/>
    </source>
</evidence>
<dbReference type="InterPro" id="IPR011006">
    <property type="entry name" value="CheY-like_superfamily"/>
</dbReference>
<dbReference type="InterPro" id="IPR001789">
    <property type="entry name" value="Sig_transdc_resp-reg_receiver"/>
</dbReference>
<feature type="non-terminal residue" evidence="4">
    <location>
        <position position="84"/>
    </location>
</feature>
<dbReference type="SMART" id="SM00448">
    <property type="entry name" value="REC"/>
    <property type="match status" value="1"/>
</dbReference>
<comment type="caution">
    <text evidence="4">The sequence shown here is derived from an EMBL/GenBank/DDBJ whole genome shotgun (WGS) entry which is preliminary data.</text>
</comment>
<dbReference type="InterPro" id="IPR050595">
    <property type="entry name" value="Bact_response_regulator"/>
</dbReference>
<evidence type="ECO:0000313" key="4">
    <source>
        <dbReference type="EMBL" id="NCU62752.1"/>
    </source>
</evidence>
<dbReference type="Proteomes" id="UP000572953">
    <property type="component" value="Unassembled WGS sequence"/>
</dbReference>
<evidence type="ECO:0000256" key="2">
    <source>
        <dbReference type="PROSITE-ProRule" id="PRU00169"/>
    </source>
</evidence>
<proteinExistence type="predicted"/>
<dbReference type="PANTHER" id="PTHR44591">
    <property type="entry name" value="STRESS RESPONSE REGULATOR PROTEIN 1"/>
    <property type="match status" value="1"/>
</dbReference>
<evidence type="ECO:0000259" key="3">
    <source>
        <dbReference type="PROSITE" id="PS50110"/>
    </source>
</evidence>
<protein>
    <submittedName>
        <fullName evidence="4">Response regulator</fullName>
    </submittedName>
</protein>
<feature type="modified residue" description="4-aspartylphosphate" evidence="2">
    <location>
        <position position="53"/>
    </location>
</feature>
<dbReference type="PROSITE" id="PS50110">
    <property type="entry name" value="RESPONSE_REGULATORY"/>
    <property type="match status" value="1"/>
</dbReference>
<evidence type="ECO:0000256" key="1">
    <source>
        <dbReference type="ARBA" id="ARBA00022553"/>
    </source>
</evidence>
<dbReference type="SUPFAM" id="SSF52172">
    <property type="entry name" value="CheY-like"/>
    <property type="match status" value="1"/>
</dbReference>
<dbReference type="Pfam" id="PF00072">
    <property type="entry name" value="Response_reg"/>
    <property type="match status" value="1"/>
</dbReference>
<dbReference type="AlphaFoldDB" id="A0A845S8A6"/>
<organism evidence="4 5">
    <name type="scientific">Candidatus Fonsibacter lacus</name>
    <dbReference type="NCBI Taxonomy" id="2576439"/>
    <lineage>
        <taxon>Bacteria</taxon>
        <taxon>Pseudomonadati</taxon>
        <taxon>Pseudomonadota</taxon>
        <taxon>Alphaproteobacteria</taxon>
        <taxon>Candidatus Pelagibacterales</taxon>
        <taxon>Candidatus Pelagibacterales incertae sedis</taxon>
        <taxon>Candidatus Fonsibacter</taxon>
    </lineage>
</organism>
<dbReference type="PANTHER" id="PTHR44591:SF3">
    <property type="entry name" value="RESPONSE REGULATORY DOMAIN-CONTAINING PROTEIN"/>
    <property type="match status" value="1"/>
</dbReference>
<reference evidence="4 5" key="1">
    <citation type="submission" date="2018-10" db="EMBL/GenBank/DDBJ databases">
        <title>Iterative Subtractive Binning of Freshwater Chronoseries Metagenomes Recovers Nearly Complete Genomes from over Four Hundred Novel Species.</title>
        <authorList>
            <person name="Rodriguez-R L.M."/>
            <person name="Tsementzi D."/>
            <person name="Luo C."/>
            <person name="Konstantinidis K.T."/>
        </authorList>
    </citation>
    <scope>NUCLEOTIDE SEQUENCE [LARGE SCALE GENOMIC DNA]</scope>
    <source>
        <strain evidence="4">WB7_2B_003</strain>
    </source>
</reference>
<sequence length="84" mass="9384">MNKTIALVDDDRNILTSVSMALENEGFKVQTYLDGESAYIGMTRNPPDLAVIDLKMPKMNGEELLEKLRKKSSIPVILLTSKDD</sequence>